<proteinExistence type="predicted"/>
<organism evidence="2 3">
    <name type="scientific">Hyaloscypha variabilis (strain UAMH 11265 / GT02V1 / F)</name>
    <name type="common">Meliniomyces variabilis</name>
    <dbReference type="NCBI Taxonomy" id="1149755"/>
    <lineage>
        <taxon>Eukaryota</taxon>
        <taxon>Fungi</taxon>
        <taxon>Dikarya</taxon>
        <taxon>Ascomycota</taxon>
        <taxon>Pezizomycotina</taxon>
        <taxon>Leotiomycetes</taxon>
        <taxon>Helotiales</taxon>
        <taxon>Hyaloscyphaceae</taxon>
        <taxon>Hyaloscypha</taxon>
        <taxon>Hyaloscypha variabilis</taxon>
    </lineage>
</organism>
<dbReference type="PANTHER" id="PTHR24148:SF73">
    <property type="entry name" value="HET DOMAIN PROTEIN (AFU_ORTHOLOGUE AFUA_8G01020)"/>
    <property type="match status" value="1"/>
</dbReference>
<reference evidence="2 3" key="1">
    <citation type="submission" date="2016-04" db="EMBL/GenBank/DDBJ databases">
        <title>A degradative enzymes factory behind the ericoid mycorrhizal symbiosis.</title>
        <authorList>
            <consortium name="DOE Joint Genome Institute"/>
            <person name="Martino E."/>
            <person name="Morin E."/>
            <person name="Grelet G."/>
            <person name="Kuo A."/>
            <person name="Kohler A."/>
            <person name="Daghino S."/>
            <person name="Barry K."/>
            <person name="Choi C."/>
            <person name="Cichocki N."/>
            <person name="Clum A."/>
            <person name="Copeland A."/>
            <person name="Hainaut M."/>
            <person name="Haridas S."/>
            <person name="Labutti K."/>
            <person name="Lindquist E."/>
            <person name="Lipzen A."/>
            <person name="Khouja H.-R."/>
            <person name="Murat C."/>
            <person name="Ohm R."/>
            <person name="Olson A."/>
            <person name="Spatafora J."/>
            <person name="Veneault-Fourrey C."/>
            <person name="Henrissat B."/>
            <person name="Grigoriev I."/>
            <person name="Martin F."/>
            <person name="Perotto S."/>
        </authorList>
    </citation>
    <scope>NUCLEOTIDE SEQUENCE [LARGE SCALE GENOMIC DNA]</scope>
    <source>
        <strain evidence="2 3">F</strain>
    </source>
</reference>
<name>A0A2J6R962_HYAVF</name>
<dbReference type="InterPro" id="IPR052895">
    <property type="entry name" value="HetReg/Transcr_Mod"/>
</dbReference>
<accession>A0A2J6R962</accession>
<feature type="domain" description="Heterokaryon incompatibility" evidence="1">
    <location>
        <begin position="48"/>
        <end position="197"/>
    </location>
</feature>
<sequence>MYEPFQYTPLDTSSNAIRLLTIRPPNPSQPSIIECSLSQSSLDNHPKYHALSYAWKDEYLEEQLNESHAIIVNGRSLKVGFNLAAALEARRDRDDGHIPIWIDAICINQDNLGEKSHQILRMRQIYAQSTLVTVWLGPERDDSEKAFEMTRTISKLKDNAKEWLIDSLTTRKHCKEWHALYHMLRRAWWRRIWIIQEVVAAKEVLFLCGKLSLEPSDISKCLRVLSTHQRTQQPLLFKQEAIVLDYGTFSLASSYLRQTPWIDNSILQTLYKTGLALSSDPRDKIYAVLNLASDGAKLIPRPDYKLSAAVVYTQLVISIIQSTNRLDVLSLASPTVYPRTLDDELPSWVPDFSRRATSSINSSFSSLRPVSADGRSVAITSFNHNFRTLSVRGFVTDSINGLAQVLGTEASSHGNNLQQSKPKHAPHWPSEATGTIQVITQSLLAGPKTPVPALHEERMQEIADRFAEDYRQFASNHEEHSYKMSPRSSHWFYYNQDLIVFGKSIKQWVLDYTSPTTSKISPGGFFDYRSSRHWHSRRLFTTVAGNVGLGGNSCRPGDLICILLGCPTPIVLRPKGLAFQLIGEAYVHGSMDGEAMNGVEAGKYSLRDFDIT</sequence>
<evidence type="ECO:0000313" key="3">
    <source>
        <dbReference type="Proteomes" id="UP000235786"/>
    </source>
</evidence>
<protein>
    <submittedName>
        <fullName evidence="2">HET-domain-containing protein</fullName>
    </submittedName>
</protein>
<gene>
    <name evidence="2" type="ORF">L207DRAFT_517133</name>
</gene>
<evidence type="ECO:0000313" key="2">
    <source>
        <dbReference type="EMBL" id="PMD35023.1"/>
    </source>
</evidence>
<evidence type="ECO:0000259" key="1">
    <source>
        <dbReference type="Pfam" id="PF06985"/>
    </source>
</evidence>
<keyword evidence="3" id="KW-1185">Reference proteome</keyword>
<dbReference type="Pfam" id="PF06985">
    <property type="entry name" value="HET"/>
    <property type="match status" value="1"/>
</dbReference>
<dbReference type="Proteomes" id="UP000235786">
    <property type="component" value="Unassembled WGS sequence"/>
</dbReference>
<dbReference type="PANTHER" id="PTHR24148">
    <property type="entry name" value="ANKYRIN REPEAT DOMAIN-CONTAINING PROTEIN 39 HOMOLOG-RELATED"/>
    <property type="match status" value="1"/>
</dbReference>
<dbReference type="InterPro" id="IPR010730">
    <property type="entry name" value="HET"/>
</dbReference>
<dbReference type="EMBL" id="KZ613953">
    <property type="protein sequence ID" value="PMD35023.1"/>
    <property type="molecule type" value="Genomic_DNA"/>
</dbReference>
<dbReference type="AlphaFoldDB" id="A0A2J6R962"/>
<dbReference type="OrthoDB" id="2157530at2759"/>
<dbReference type="Pfam" id="PF26639">
    <property type="entry name" value="Het-6_barrel"/>
    <property type="match status" value="1"/>
</dbReference>